<name>A0A7X9XAL0_9BACT</name>
<dbReference type="GO" id="GO:0019878">
    <property type="term" value="P:lysine biosynthetic process via aminoadipic acid"/>
    <property type="evidence" value="ECO:0007669"/>
    <property type="project" value="TreeGrafter"/>
</dbReference>
<dbReference type="Proteomes" id="UP000576082">
    <property type="component" value="Unassembled WGS sequence"/>
</dbReference>
<dbReference type="SUPFAM" id="SSF56214">
    <property type="entry name" value="4'-phosphopantetheinyl transferase"/>
    <property type="match status" value="2"/>
</dbReference>
<dbReference type="Pfam" id="PF01648">
    <property type="entry name" value="ACPS"/>
    <property type="match status" value="1"/>
</dbReference>
<dbReference type="AlphaFoldDB" id="A0A7X9XAL0"/>
<gene>
    <name evidence="4" type="ORF">HHU12_17575</name>
</gene>
<dbReference type="Gene3D" id="3.90.470.20">
    <property type="entry name" value="4'-phosphopantetheinyl transferase domain"/>
    <property type="match status" value="2"/>
</dbReference>
<evidence type="ECO:0000256" key="2">
    <source>
        <dbReference type="ARBA" id="ARBA00022679"/>
    </source>
</evidence>
<evidence type="ECO:0000259" key="3">
    <source>
        <dbReference type="Pfam" id="PF01648"/>
    </source>
</evidence>
<dbReference type="InterPro" id="IPR050559">
    <property type="entry name" value="P-Pant_transferase_sf"/>
</dbReference>
<protein>
    <submittedName>
        <fullName evidence="4">4'-phosphopantetheinyl transferase superfamily protein</fullName>
    </submittedName>
</protein>
<sequence>MMEFDFFDIQKITEDQFLVDFLELPLNLQFEVNRYKKLKDRMLKLYGLLTIKKNLSRHINFDWDHLMKNEFGKPFYLGAPNFNISHSGSIIVFVLSENEIGVDIELKKNIDVTLYLDFFDGAEKHFIKSSDNTQDSFYFMWTRKESFVKALGVGLNDELLKISSLDKIISYNNRMYSFKTHDFLEKYKLSICKELPAN</sequence>
<keyword evidence="2 4" id="KW-0808">Transferase</keyword>
<dbReference type="InterPro" id="IPR008278">
    <property type="entry name" value="4-PPantetheinyl_Trfase_dom"/>
</dbReference>
<organism evidence="4 5">
    <name type="scientific">Flammeovirga aprica JL-4</name>
    <dbReference type="NCBI Taxonomy" id="694437"/>
    <lineage>
        <taxon>Bacteria</taxon>
        <taxon>Pseudomonadati</taxon>
        <taxon>Bacteroidota</taxon>
        <taxon>Cytophagia</taxon>
        <taxon>Cytophagales</taxon>
        <taxon>Flammeovirgaceae</taxon>
        <taxon>Flammeovirga</taxon>
    </lineage>
</organism>
<comment type="caution">
    <text evidence="4">The sequence shown here is derived from an EMBL/GenBank/DDBJ whole genome shotgun (WGS) entry which is preliminary data.</text>
</comment>
<dbReference type="GO" id="GO:0000287">
    <property type="term" value="F:magnesium ion binding"/>
    <property type="evidence" value="ECO:0007669"/>
    <property type="project" value="InterPro"/>
</dbReference>
<accession>A0A7X9XAL0</accession>
<dbReference type="InterPro" id="IPR037143">
    <property type="entry name" value="4-PPantetheinyl_Trfase_dom_sf"/>
</dbReference>
<proteinExistence type="inferred from homology"/>
<dbReference type="PANTHER" id="PTHR12215:SF10">
    <property type="entry name" value="L-AMINOADIPATE-SEMIALDEHYDE DEHYDROGENASE-PHOSPHOPANTETHEINYL TRANSFERASE"/>
    <property type="match status" value="1"/>
</dbReference>
<evidence type="ECO:0000313" key="5">
    <source>
        <dbReference type="Proteomes" id="UP000576082"/>
    </source>
</evidence>
<dbReference type="EMBL" id="JABANE010000048">
    <property type="protein sequence ID" value="NME69790.1"/>
    <property type="molecule type" value="Genomic_DNA"/>
</dbReference>
<dbReference type="PANTHER" id="PTHR12215">
    <property type="entry name" value="PHOSPHOPANTETHEINE TRANSFERASE"/>
    <property type="match status" value="1"/>
</dbReference>
<dbReference type="RefSeq" id="WP_169658047.1">
    <property type="nucleotide sequence ID" value="NZ_JABANE010000048.1"/>
</dbReference>
<keyword evidence="5" id="KW-1185">Reference proteome</keyword>
<reference evidence="4 5" key="1">
    <citation type="submission" date="2020-04" db="EMBL/GenBank/DDBJ databases">
        <title>Flammeovirga sp. SR4, a novel species isolated from seawater.</title>
        <authorList>
            <person name="Wang X."/>
        </authorList>
    </citation>
    <scope>NUCLEOTIDE SEQUENCE [LARGE SCALE GENOMIC DNA]</scope>
    <source>
        <strain evidence="4 5">ATCC 23126</strain>
    </source>
</reference>
<evidence type="ECO:0000256" key="1">
    <source>
        <dbReference type="ARBA" id="ARBA00010990"/>
    </source>
</evidence>
<dbReference type="GO" id="GO:0008897">
    <property type="term" value="F:holo-[acyl-carrier-protein] synthase activity"/>
    <property type="evidence" value="ECO:0007669"/>
    <property type="project" value="InterPro"/>
</dbReference>
<comment type="similarity">
    <text evidence="1">Belongs to the P-Pant transferase superfamily. Gsp/Sfp/HetI/AcpT family.</text>
</comment>
<evidence type="ECO:0000313" key="4">
    <source>
        <dbReference type="EMBL" id="NME69790.1"/>
    </source>
</evidence>
<dbReference type="GO" id="GO:0005829">
    <property type="term" value="C:cytosol"/>
    <property type="evidence" value="ECO:0007669"/>
    <property type="project" value="TreeGrafter"/>
</dbReference>
<feature type="domain" description="4'-phosphopantetheinyl transferase" evidence="3">
    <location>
        <begin position="100"/>
        <end position="160"/>
    </location>
</feature>